<name>A0ABU7JG08_9GAMM</name>
<keyword evidence="1" id="KW-1133">Transmembrane helix</keyword>
<keyword evidence="1" id="KW-0812">Transmembrane</keyword>
<evidence type="ECO:0000256" key="1">
    <source>
        <dbReference type="SAM" id="Phobius"/>
    </source>
</evidence>
<evidence type="ECO:0000313" key="3">
    <source>
        <dbReference type="Proteomes" id="UP001339167"/>
    </source>
</evidence>
<feature type="transmembrane region" description="Helical" evidence="1">
    <location>
        <begin position="5"/>
        <end position="27"/>
    </location>
</feature>
<gene>
    <name evidence="2" type="ORF">QWF21_07400</name>
</gene>
<feature type="transmembrane region" description="Helical" evidence="1">
    <location>
        <begin position="47"/>
        <end position="68"/>
    </location>
</feature>
<evidence type="ECO:0000313" key="2">
    <source>
        <dbReference type="EMBL" id="MEE2024070.1"/>
    </source>
</evidence>
<keyword evidence="3" id="KW-1185">Reference proteome</keyword>
<accession>A0ABU7JG08</accession>
<dbReference type="RefSeq" id="WP_330087406.1">
    <property type="nucleotide sequence ID" value="NZ_JAUGZK010000004.1"/>
</dbReference>
<organism evidence="2 3">
    <name type="scientific">Alkalimonas mucilaginosa</name>
    <dbReference type="NCBI Taxonomy" id="3057676"/>
    <lineage>
        <taxon>Bacteria</taxon>
        <taxon>Pseudomonadati</taxon>
        <taxon>Pseudomonadota</taxon>
        <taxon>Gammaproteobacteria</taxon>
        <taxon>Alkalimonas</taxon>
    </lineage>
</organism>
<dbReference type="Proteomes" id="UP001339167">
    <property type="component" value="Unassembled WGS sequence"/>
</dbReference>
<protein>
    <submittedName>
        <fullName evidence="2">Uncharacterized protein</fullName>
    </submittedName>
</protein>
<dbReference type="EMBL" id="JAUGZK010000004">
    <property type="protein sequence ID" value="MEE2024070.1"/>
    <property type="molecule type" value="Genomic_DNA"/>
</dbReference>
<proteinExistence type="predicted"/>
<sequence length="216" mass="25290">MRSQWLLLSTISTLLGIAAGAIFLLFSEHSIVFSQPALVLSEFWSTFLLWAFVLLFVSALMFNLIAFIEMDSGNRWLSLPQRFQREQERLRQQEFFFSRLKQSLQQHGELEPATADDNEVFFWHNPESKTLVYFHPDADSMVSMECLRERFQQMLGFHCQQGMIISFQSFTSQERIFAREANIELIEYQPALMEKEFRFSFGLTPQAEGRTGVLQF</sequence>
<reference evidence="2 3" key="1">
    <citation type="submission" date="2023-06" db="EMBL/GenBank/DDBJ databases">
        <title>Alkalimonas sp., MEB004 an alkaliphilic bacterium isolated from Lonar Lake, India.</title>
        <authorList>
            <person name="Joshi A."/>
            <person name="Thite S."/>
        </authorList>
    </citation>
    <scope>NUCLEOTIDE SEQUENCE [LARGE SCALE GENOMIC DNA]</scope>
    <source>
        <strain evidence="2 3">MEB004</strain>
    </source>
</reference>
<comment type="caution">
    <text evidence="2">The sequence shown here is derived from an EMBL/GenBank/DDBJ whole genome shotgun (WGS) entry which is preliminary data.</text>
</comment>
<keyword evidence="1" id="KW-0472">Membrane</keyword>